<keyword evidence="1" id="KW-0472">Membrane</keyword>
<gene>
    <name evidence="2" type="ordered locus">Pisl_0236</name>
</gene>
<dbReference type="InterPro" id="IPR038880">
    <property type="entry name" value="MJ0871-like"/>
</dbReference>
<dbReference type="PANTHER" id="PTHR38139:SF1">
    <property type="entry name" value="NUCLEOSIDE TRANSPORTER_FEOB GTPASE GATE DOMAIN-CONTAINING PROTEIN"/>
    <property type="match status" value="1"/>
</dbReference>
<dbReference type="Proteomes" id="UP000002595">
    <property type="component" value="Chromosome"/>
</dbReference>
<proteinExistence type="predicted"/>
<accession>A1RR34</accession>
<organism evidence="2 3">
    <name type="scientific">Pyrobaculum islandicum (strain DSM 4184 / JCM 9189 / GEO3)</name>
    <dbReference type="NCBI Taxonomy" id="384616"/>
    <lineage>
        <taxon>Archaea</taxon>
        <taxon>Thermoproteota</taxon>
        <taxon>Thermoprotei</taxon>
        <taxon>Thermoproteales</taxon>
        <taxon>Thermoproteaceae</taxon>
        <taxon>Pyrobaculum</taxon>
    </lineage>
</organism>
<feature type="transmembrane region" description="Helical" evidence="1">
    <location>
        <begin position="169"/>
        <end position="190"/>
    </location>
</feature>
<dbReference type="EMBL" id="CP000504">
    <property type="protein sequence ID" value="ABL87416.1"/>
    <property type="molecule type" value="Genomic_DNA"/>
</dbReference>
<keyword evidence="1" id="KW-1133">Transmembrane helix</keyword>
<feature type="transmembrane region" description="Helical" evidence="1">
    <location>
        <begin position="80"/>
        <end position="101"/>
    </location>
</feature>
<feature type="transmembrane region" description="Helical" evidence="1">
    <location>
        <begin position="240"/>
        <end position="259"/>
    </location>
</feature>
<dbReference type="AlphaFoldDB" id="A1RR34"/>
<sequence>MVVQEVAGVLLAMLLGFLAAEMLLEHGVLYKLSFLRRVAKLANLPDVCGVTFATAFVSPAASNAMLQSLRDRGVLNDREVLLASLLNAAAVPFYETFTVYLPVVIPLLGPRLGLMYMSAMWLNGALSFAVVVAAGRLALNRRETGLVEEAARKLGRNYKAALRRGLRRFVKTAVVFAATVSTVELLLRYGVLQHLATPLSSYAMGISPQLLPAIGIYVLHPTAGMAAVGQLVKTGVVGEVEALAALLLASVFMLPLLYLRVYIPQWVAIFGPRVGLARGAIGLSIALAARIIVLASVLALVH</sequence>
<evidence type="ECO:0000256" key="1">
    <source>
        <dbReference type="SAM" id="Phobius"/>
    </source>
</evidence>
<protein>
    <submittedName>
        <fullName evidence="2">Nucleoside recognition domain protein</fullName>
    </submittedName>
</protein>
<feature type="transmembrane region" description="Helical" evidence="1">
    <location>
        <begin position="6"/>
        <end position="24"/>
    </location>
</feature>
<dbReference type="HOGENOM" id="CLU_048086_0_0_2"/>
<feature type="transmembrane region" description="Helical" evidence="1">
    <location>
        <begin position="210"/>
        <end position="228"/>
    </location>
</feature>
<evidence type="ECO:0000313" key="2">
    <source>
        <dbReference type="EMBL" id="ABL87416.1"/>
    </source>
</evidence>
<dbReference type="GeneID" id="4616990"/>
<dbReference type="PANTHER" id="PTHR38139">
    <property type="entry name" value="GATE DOMAIN-CONTAINING PROTEIN"/>
    <property type="match status" value="1"/>
</dbReference>
<name>A1RR34_PYRIL</name>
<dbReference type="eggNOG" id="arCOG00360">
    <property type="taxonomic scope" value="Archaea"/>
</dbReference>
<dbReference type="STRING" id="384616.Pisl_0236"/>
<feature type="transmembrane region" description="Helical" evidence="1">
    <location>
        <begin position="113"/>
        <end position="134"/>
    </location>
</feature>
<dbReference type="KEGG" id="pis:Pisl_0236"/>
<feature type="transmembrane region" description="Helical" evidence="1">
    <location>
        <begin position="279"/>
        <end position="301"/>
    </location>
</feature>
<dbReference type="OrthoDB" id="51620at2157"/>
<keyword evidence="3" id="KW-1185">Reference proteome</keyword>
<reference evidence="2" key="1">
    <citation type="submission" date="2006-12" db="EMBL/GenBank/DDBJ databases">
        <title>Complete sequence of Pyrobaculum islandicum DSM 4184.</title>
        <authorList>
            <person name="Copeland A."/>
            <person name="Lucas S."/>
            <person name="Lapidus A."/>
            <person name="Barry K."/>
            <person name="Detter J.C."/>
            <person name="Glavina del Rio T."/>
            <person name="Dalin E."/>
            <person name="Tice H."/>
            <person name="Pitluck S."/>
            <person name="Meincke L."/>
            <person name="Brettin T."/>
            <person name="Bruce D."/>
            <person name="Han C."/>
            <person name="Tapia R."/>
            <person name="Gilna P."/>
            <person name="Schmutz J."/>
            <person name="Larimer F."/>
            <person name="Land M."/>
            <person name="Hauser L."/>
            <person name="Kyrpides N."/>
            <person name="Mikhailova N."/>
            <person name="Cozen A.E."/>
            <person name="Fitz-Gibbon S.T."/>
            <person name="House C.H."/>
            <person name="Saltikov C."/>
            <person name="Lowe T."/>
            <person name="Richardson P."/>
        </authorList>
    </citation>
    <scope>NUCLEOTIDE SEQUENCE [LARGE SCALE GENOMIC DNA]</scope>
    <source>
        <strain evidence="2">DSM 4184</strain>
    </source>
</reference>
<evidence type="ECO:0000313" key="3">
    <source>
        <dbReference type="Proteomes" id="UP000002595"/>
    </source>
</evidence>
<dbReference type="RefSeq" id="WP_011761993.1">
    <property type="nucleotide sequence ID" value="NC_008701.1"/>
</dbReference>
<keyword evidence="1" id="KW-0812">Transmembrane</keyword>